<name>A0A6A0A4Q3_HAELA</name>
<feature type="signal peptide" evidence="1">
    <location>
        <begin position="1"/>
        <end position="20"/>
    </location>
</feature>
<evidence type="ECO:0000256" key="1">
    <source>
        <dbReference type="SAM" id="SignalP"/>
    </source>
</evidence>
<evidence type="ECO:0000313" key="2">
    <source>
        <dbReference type="EMBL" id="GFH27528.1"/>
    </source>
</evidence>
<dbReference type="EMBL" id="BLLF01003511">
    <property type="protein sequence ID" value="GFH27528.1"/>
    <property type="molecule type" value="Genomic_DNA"/>
</dbReference>
<protein>
    <submittedName>
        <fullName evidence="2">Uncharacterized protein</fullName>
    </submittedName>
</protein>
<evidence type="ECO:0000313" key="3">
    <source>
        <dbReference type="Proteomes" id="UP000485058"/>
    </source>
</evidence>
<reference evidence="2 3" key="1">
    <citation type="submission" date="2020-02" db="EMBL/GenBank/DDBJ databases">
        <title>Draft genome sequence of Haematococcus lacustris strain NIES-144.</title>
        <authorList>
            <person name="Morimoto D."/>
            <person name="Nakagawa S."/>
            <person name="Yoshida T."/>
            <person name="Sawayama S."/>
        </authorList>
    </citation>
    <scope>NUCLEOTIDE SEQUENCE [LARGE SCALE GENOMIC DNA]</scope>
    <source>
        <strain evidence="2 3">NIES-144</strain>
    </source>
</reference>
<proteinExistence type="predicted"/>
<gene>
    <name evidence="2" type="ORF">HaLaN_25864</name>
</gene>
<accession>A0A6A0A4Q3</accession>
<organism evidence="2 3">
    <name type="scientific">Haematococcus lacustris</name>
    <name type="common">Green alga</name>
    <name type="synonym">Haematococcus pluvialis</name>
    <dbReference type="NCBI Taxonomy" id="44745"/>
    <lineage>
        <taxon>Eukaryota</taxon>
        <taxon>Viridiplantae</taxon>
        <taxon>Chlorophyta</taxon>
        <taxon>core chlorophytes</taxon>
        <taxon>Chlorophyceae</taxon>
        <taxon>CS clade</taxon>
        <taxon>Chlamydomonadales</taxon>
        <taxon>Haematococcaceae</taxon>
        <taxon>Haematococcus</taxon>
    </lineage>
</organism>
<keyword evidence="1" id="KW-0732">Signal</keyword>
<comment type="caution">
    <text evidence="2">The sequence shown here is derived from an EMBL/GenBank/DDBJ whole genome shotgun (WGS) entry which is preliminary data.</text>
</comment>
<feature type="non-terminal residue" evidence="2">
    <location>
        <position position="79"/>
    </location>
</feature>
<feature type="chain" id="PRO_5025392824" evidence="1">
    <location>
        <begin position="21"/>
        <end position="79"/>
    </location>
</feature>
<dbReference type="Proteomes" id="UP000485058">
    <property type="component" value="Unassembled WGS sequence"/>
</dbReference>
<sequence length="79" mass="8238">MRRNPSLAALAAIAVATVCAASLNPDDASPELRITVLGEGPGAAGREYEALPGRTLLVFSYDLADPASRVMLADPWSVQ</sequence>
<dbReference type="AlphaFoldDB" id="A0A6A0A4Q3"/>
<keyword evidence="3" id="KW-1185">Reference proteome</keyword>